<dbReference type="Pfam" id="PF00209">
    <property type="entry name" value="SNF"/>
    <property type="match status" value="1"/>
</dbReference>
<dbReference type="PANTHER" id="PTHR11616">
    <property type="entry name" value="SODIUM/CHLORIDE DEPENDENT TRANSPORTER"/>
    <property type="match status" value="1"/>
</dbReference>
<evidence type="ECO:0000256" key="5">
    <source>
        <dbReference type="ARBA" id="ARBA00023136"/>
    </source>
</evidence>
<dbReference type="PANTHER" id="PTHR11616:SF240">
    <property type="entry name" value="BLOATED TUBULES, ISOFORM B-RELATED"/>
    <property type="match status" value="1"/>
</dbReference>
<proteinExistence type="predicted"/>
<feature type="compositionally biased region" description="Low complexity" evidence="7">
    <location>
        <begin position="9"/>
        <end position="23"/>
    </location>
</feature>
<evidence type="ECO:0000256" key="3">
    <source>
        <dbReference type="ARBA" id="ARBA00022692"/>
    </source>
</evidence>
<keyword evidence="6" id="KW-0479">Metal-binding</keyword>
<feature type="region of interest" description="Disordered" evidence="7">
    <location>
        <begin position="1"/>
        <end position="51"/>
    </location>
</feature>
<dbReference type="Proteomes" id="UP000242188">
    <property type="component" value="Unassembled WGS sequence"/>
</dbReference>
<dbReference type="AlphaFoldDB" id="A0A210PDT6"/>
<comment type="subcellular location">
    <subcellularLocation>
        <location evidence="1">Membrane</location>
        <topology evidence="1">Multi-pass membrane protein</topology>
    </subcellularLocation>
</comment>
<feature type="compositionally biased region" description="Polar residues" evidence="7">
    <location>
        <begin position="24"/>
        <end position="41"/>
    </location>
</feature>
<dbReference type="GO" id="GO:0046872">
    <property type="term" value="F:metal ion binding"/>
    <property type="evidence" value="ECO:0007669"/>
    <property type="project" value="UniProtKB-KW"/>
</dbReference>
<comment type="caution">
    <text evidence="8">The sequence shown here is derived from an EMBL/GenBank/DDBJ whole genome shotgun (WGS) entry which is preliminary data.</text>
</comment>
<keyword evidence="4" id="KW-1133">Transmembrane helix</keyword>
<dbReference type="STRING" id="6573.A0A210PDT6"/>
<evidence type="ECO:0000256" key="4">
    <source>
        <dbReference type="ARBA" id="ARBA00022989"/>
    </source>
</evidence>
<dbReference type="InterPro" id="IPR037272">
    <property type="entry name" value="SNS_sf"/>
</dbReference>
<dbReference type="GO" id="GO:0006865">
    <property type="term" value="P:amino acid transport"/>
    <property type="evidence" value="ECO:0007669"/>
    <property type="project" value="TreeGrafter"/>
</dbReference>
<organism evidence="8 9">
    <name type="scientific">Mizuhopecten yessoensis</name>
    <name type="common">Japanese scallop</name>
    <name type="synonym">Patinopecten yessoensis</name>
    <dbReference type="NCBI Taxonomy" id="6573"/>
    <lineage>
        <taxon>Eukaryota</taxon>
        <taxon>Metazoa</taxon>
        <taxon>Spiralia</taxon>
        <taxon>Lophotrochozoa</taxon>
        <taxon>Mollusca</taxon>
        <taxon>Bivalvia</taxon>
        <taxon>Autobranchia</taxon>
        <taxon>Pteriomorphia</taxon>
        <taxon>Pectinida</taxon>
        <taxon>Pectinoidea</taxon>
        <taxon>Pectinidae</taxon>
        <taxon>Mizuhopecten</taxon>
    </lineage>
</organism>
<keyword evidence="6" id="KW-0915">Sodium</keyword>
<dbReference type="GO" id="GO:0035725">
    <property type="term" value="P:sodium ion transmembrane transport"/>
    <property type="evidence" value="ECO:0007669"/>
    <property type="project" value="TreeGrafter"/>
</dbReference>
<keyword evidence="2" id="KW-0813">Transport</keyword>
<feature type="binding site" evidence="6">
    <location>
        <position position="76"/>
    </location>
    <ligand>
        <name>Na(+)</name>
        <dbReference type="ChEBI" id="CHEBI:29101"/>
        <label>1</label>
    </ligand>
</feature>
<evidence type="ECO:0000313" key="9">
    <source>
        <dbReference type="Proteomes" id="UP000242188"/>
    </source>
</evidence>
<evidence type="ECO:0000256" key="1">
    <source>
        <dbReference type="ARBA" id="ARBA00004141"/>
    </source>
</evidence>
<sequence>MENEKHVLQQQEQESPQQNLNNERTSLTANSSGQSPLTPNTRPVELKLDPSEERETWNDKIEFILSCVGQCVGLGNVWRFPYLCYKNGGGE</sequence>
<dbReference type="InterPro" id="IPR000175">
    <property type="entry name" value="Na/ntran_symport"/>
</dbReference>
<dbReference type="EMBL" id="NEDP02076751">
    <property type="protein sequence ID" value="OWF34658.1"/>
    <property type="molecule type" value="Genomic_DNA"/>
</dbReference>
<dbReference type="SUPFAM" id="SSF161070">
    <property type="entry name" value="SNF-like"/>
    <property type="match status" value="1"/>
</dbReference>
<dbReference type="GO" id="GO:0005886">
    <property type="term" value="C:plasma membrane"/>
    <property type="evidence" value="ECO:0007669"/>
    <property type="project" value="TreeGrafter"/>
</dbReference>
<accession>A0A210PDT6</accession>
<gene>
    <name evidence="8" type="ORF">KP79_PYT11427</name>
</gene>
<evidence type="ECO:0000256" key="2">
    <source>
        <dbReference type="ARBA" id="ARBA00022448"/>
    </source>
</evidence>
<keyword evidence="9" id="KW-1185">Reference proteome</keyword>
<feature type="binding site" evidence="6">
    <location>
        <position position="72"/>
    </location>
    <ligand>
        <name>Na(+)</name>
        <dbReference type="ChEBI" id="CHEBI:29101"/>
        <label>1</label>
    </ligand>
</feature>
<name>A0A210PDT6_MIZYE</name>
<keyword evidence="3" id="KW-0812">Transmembrane</keyword>
<dbReference type="PROSITE" id="PS50267">
    <property type="entry name" value="NA_NEUROTRAN_SYMP_3"/>
    <property type="match status" value="1"/>
</dbReference>
<evidence type="ECO:0000256" key="7">
    <source>
        <dbReference type="SAM" id="MobiDB-lite"/>
    </source>
</evidence>
<feature type="binding site" evidence="6">
    <location>
        <position position="69"/>
    </location>
    <ligand>
        <name>Na(+)</name>
        <dbReference type="ChEBI" id="CHEBI:29101"/>
        <label>1</label>
    </ligand>
</feature>
<protein>
    <submittedName>
        <fullName evidence="8">Sodium-and chloride-dependent GABA transporter 2</fullName>
    </submittedName>
</protein>
<keyword evidence="5" id="KW-0472">Membrane</keyword>
<evidence type="ECO:0000313" key="8">
    <source>
        <dbReference type="EMBL" id="OWF34658.1"/>
    </source>
</evidence>
<evidence type="ECO:0000256" key="6">
    <source>
        <dbReference type="PIRSR" id="PIRSR600175-1"/>
    </source>
</evidence>
<reference evidence="8 9" key="1">
    <citation type="journal article" date="2017" name="Nat. Ecol. Evol.">
        <title>Scallop genome provides insights into evolution of bilaterian karyotype and development.</title>
        <authorList>
            <person name="Wang S."/>
            <person name="Zhang J."/>
            <person name="Jiao W."/>
            <person name="Li J."/>
            <person name="Xun X."/>
            <person name="Sun Y."/>
            <person name="Guo X."/>
            <person name="Huan P."/>
            <person name="Dong B."/>
            <person name="Zhang L."/>
            <person name="Hu X."/>
            <person name="Sun X."/>
            <person name="Wang J."/>
            <person name="Zhao C."/>
            <person name="Wang Y."/>
            <person name="Wang D."/>
            <person name="Huang X."/>
            <person name="Wang R."/>
            <person name="Lv J."/>
            <person name="Li Y."/>
            <person name="Zhang Z."/>
            <person name="Liu B."/>
            <person name="Lu W."/>
            <person name="Hui Y."/>
            <person name="Liang J."/>
            <person name="Zhou Z."/>
            <person name="Hou R."/>
            <person name="Li X."/>
            <person name="Liu Y."/>
            <person name="Li H."/>
            <person name="Ning X."/>
            <person name="Lin Y."/>
            <person name="Zhao L."/>
            <person name="Xing Q."/>
            <person name="Dou J."/>
            <person name="Li Y."/>
            <person name="Mao J."/>
            <person name="Guo H."/>
            <person name="Dou H."/>
            <person name="Li T."/>
            <person name="Mu C."/>
            <person name="Jiang W."/>
            <person name="Fu Q."/>
            <person name="Fu X."/>
            <person name="Miao Y."/>
            <person name="Liu J."/>
            <person name="Yu Q."/>
            <person name="Li R."/>
            <person name="Liao H."/>
            <person name="Li X."/>
            <person name="Kong Y."/>
            <person name="Jiang Z."/>
            <person name="Chourrout D."/>
            <person name="Li R."/>
            <person name="Bao Z."/>
        </authorList>
    </citation>
    <scope>NUCLEOTIDE SEQUENCE [LARGE SCALE GENOMIC DNA]</scope>
    <source>
        <strain evidence="8 9">PY_sf001</strain>
    </source>
</reference>